<dbReference type="EMBL" id="WQLW01000001">
    <property type="protein sequence ID" value="MVO07550.1"/>
    <property type="molecule type" value="Genomic_DNA"/>
</dbReference>
<sequence>MKQYSINNRSLTLKVKKSSFVIRGLLFFLSFTSLLLPLTGMIFGVSSGKGFHIGYHRTVSIWIYGILSVACFIMEYIRRRNN</sequence>
<evidence type="ECO:0000313" key="2">
    <source>
        <dbReference type="EMBL" id="MVO07550.1"/>
    </source>
</evidence>
<evidence type="ECO:0000313" key="3">
    <source>
        <dbReference type="Proteomes" id="UP000431264"/>
    </source>
</evidence>
<organism evidence="2 3">
    <name type="scientific">Flavobacterium profundi</name>
    <dbReference type="NCBI Taxonomy" id="1774945"/>
    <lineage>
        <taxon>Bacteria</taxon>
        <taxon>Pseudomonadati</taxon>
        <taxon>Bacteroidota</taxon>
        <taxon>Flavobacteriia</taxon>
        <taxon>Flavobacteriales</taxon>
        <taxon>Flavobacteriaceae</taxon>
        <taxon>Flavobacterium</taxon>
    </lineage>
</organism>
<evidence type="ECO:0000256" key="1">
    <source>
        <dbReference type="SAM" id="Phobius"/>
    </source>
</evidence>
<dbReference type="Proteomes" id="UP000431264">
    <property type="component" value="Unassembled WGS sequence"/>
</dbReference>
<feature type="transmembrane region" description="Helical" evidence="1">
    <location>
        <begin position="20"/>
        <end position="39"/>
    </location>
</feature>
<reference evidence="3" key="1">
    <citation type="submission" date="2019-05" db="EMBL/GenBank/DDBJ databases">
        <title>Flavobacterium profundi sp. nov., isolated from a deep-sea seamount.</title>
        <authorList>
            <person name="Zhang D.-C."/>
        </authorList>
    </citation>
    <scope>NUCLEOTIDE SEQUENCE [LARGE SCALE GENOMIC DNA]</scope>
    <source>
        <strain evidence="3">TP390</strain>
    </source>
</reference>
<dbReference type="OrthoDB" id="1376449at2"/>
<dbReference type="AlphaFoldDB" id="A0A6I4IDR4"/>
<name>A0A6I4IDR4_9FLAO</name>
<proteinExistence type="predicted"/>
<keyword evidence="1" id="KW-0812">Transmembrane</keyword>
<accession>A0A6I4IDR4</accession>
<comment type="caution">
    <text evidence="2">The sequence shown here is derived from an EMBL/GenBank/DDBJ whole genome shotgun (WGS) entry which is preliminary data.</text>
</comment>
<gene>
    <name evidence="2" type="ORF">GOQ30_00060</name>
</gene>
<keyword evidence="1" id="KW-1133">Transmembrane helix</keyword>
<keyword evidence="3" id="KW-1185">Reference proteome</keyword>
<dbReference type="RefSeq" id="WP_140995976.1">
    <property type="nucleotide sequence ID" value="NZ_VDCZ01000001.1"/>
</dbReference>
<protein>
    <submittedName>
        <fullName evidence="2">Uncharacterized protein</fullName>
    </submittedName>
</protein>
<feature type="transmembrane region" description="Helical" evidence="1">
    <location>
        <begin position="59"/>
        <end position="77"/>
    </location>
</feature>
<keyword evidence="1" id="KW-0472">Membrane</keyword>